<feature type="compositionally biased region" description="Basic and acidic residues" evidence="1">
    <location>
        <begin position="21"/>
        <end position="39"/>
    </location>
</feature>
<feature type="region of interest" description="Disordered" evidence="1">
    <location>
        <begin position="198"/>
        <end position="254"/>
    </location>
</feature>
<feature type="compositionally biased region" description="Basic and acidic residues" evidence="1">
    <location>
        <begin position="198"/>
        <end position="207"/>
    </location>
</feature>
<dbReference type="Gene3D" id="1.20.58.70">
    <property type="match status" value="1"/>
</dbReference>
<accession>A0A6G1JIK7</accession>
<gene>
    <name evidence="2" type="ORF">K458DRAFT_97669</name>
</gene>
<evidence type="ECO:0000313" key="3">
    <source>
        <dbReference type="Proteomes" id="UP000799291"/>
    </source>
</evidence>
<dbReference type="OrthoDB" id="3799266at2759"/>
<dbReference type="EMBL" id="MU005571">
    <property type="protein sequence ID" value="KAF2690005.1"/>
    <property type="molecule type" value="Genomic_DNA"/>
</dbReference>
<proteinExistence type="predicted"/>
<feature type="compositionally biased region" description="Basic and acidic residues" evidence="1">
    <location>
        <begin position="49"/>
        <end position="65"/>
    </location>
</feature>
<dbReference type="Proteomes" id="UP000799291">
    <property type="component" value="Unassembled WGS sequence"/>
</dbReference>
<feature type="region of interest" description="Disordered" evidence="1">
    <location>
        <begin position="1"/>
        <end position="94"/>
    </location>
</feature>
<dbReference type="AlphaFoldDB" id="A0A6G1JIK7"/>
<evidence type="ECO:0000313" key="2">
    <source>
        <dbReference type="EMBL" id="KAF2690005.1"/>
    </source>
</evidence>
<sequence length="254" mass="29004">MAFRSQPVPSHWNAYRPSNEPLHRDADITPRSADMDRVSYRPTNRPQRRAPDRRSPMPTALDRDNPNNIPIARREPRPTVTARRGPVHSDLGDGLPKLWSADLDDLMGMTSRAYEVVCEYEKKSMGGKRWTRENIDRIYEAGRHLDSNIHALKNLRQEILKSGITNRHMQAELDESVTSIQKYCTYIQDLIKEFEKVPENQKKKANDDEMSSSPGMRIKGMAGGQHRDQVMEEDDGSASGPQTRTRLDATPNKV</sequence>
<reference evidence="2" key="1">
    <citation type="journal article" date="2020" name="Stud. Mycol.">
        <title>101 Dothideomycetes genomes: a test case for predicting lifestyles and emergence of pathogens.</title>
        <authorList>
            <person name="Haridas S."/>
            <person name="Albert R."/>
            <person name="Binder M."/>
            <person name="Bloem J."/>
            <person name="Labutti K."/>
            <person name="Salamov A."/>
            <person name="Andreopoulos B."/>
            <person name="Baker S."/>
            <person name="Barry K."/>
            <person name="Bills G."/>
            <person name="Bluhm B."/>
            <person name="Cannon C."/>
            <person name="Castanera R."/>
            <person name="Culley D."/>
            <person name="Daum C."/>
            <person name="Ezra D."/>
            <person name="Gonzalez J."/>
            <person name="Henrissat B."/>
            <person name="Kuo A."/>
            <person name="Liang C."/>
            <person name="Lipzen A."/>
            <person name="Lutzoni F."/>
            <person name="Magnuson J."/>
            <person name="Mondo S."/>
            <person name="Nolan M."/>
            <person name="Ohm R."/>
            <person name="Pangilinan J."/>
            <person name="Park H.-J."/>
            <person name="Ramirez L."/>
            <person name="Alfaro M."/>
            <person name="Sun H."/>
            <person name="Tritt A."/>
            <person name="Yoshinaga Y."/>
            <person name="Zwiers L.-H."/>
            <person name="Turgeon B."/>
            <person name="Goodwin S."/>
            <person name="Spatafora J."/>
            <person name="Crous P."/>
            <person name="Grigoriev I."/>
        </authorList>
    </citation>
    <scope>NUCLEOTIDE SEQUENCE</scope>
    <source>
        <strain evidence="2">CBS 122367</strain>
    </source>
</reference>
<name>A0A6G1JIK7_9PLEO</name>
<keyword evidence="3" id="KW-1185">Reference proteome</keyword>
<evidence type="ECO:0000256" key="1">
    <source>
        <dbReference type="SAM" id="MobiDB-lite"/>
    </source>
</evidence>
<organism evidence="2 3">
    <name type="scientific">Lentithecium fluviatile CBS 122367</name>
    <dbReference type="NCBI Taxonomy" id="1168545"/>
    <lineage>
        <taxon>Eukaryota</taxon>
        <taxon>Fungi</taxon>
        <taxon>Dikarya</taxon>
        <taxon>Ascomycota</taxon>
        <taxon>Pezizomycotina</taxon>
        <taxon>Dothideomycetes</taxon>
        <taxon>Pleosporomycetidae</taxon>
        <taxon>Pleosporales</taxon>
        <taxon>Massarineae</taxon>
        <taxon>Lentitheciaceae</taxon>
        <taxon>Lentithecium</taxon>
    </lineage>
</organism>
<protein>
    <submittedName>
        <fullName evidence="2">Uncharacterized protein</fullName>
    </submittedName>
</protein>